<proteinExistence type="predicted"/>
<dbReference type="GO" id="GO:0003677">
    <property type="term" value="F:DNA binding"/>
    <property type="evidence" value="ECO:0007669"/>
    <property type="project" value="UniProtKB-KW"/>
</dbReference>
<feature type="non-terminal residue" evidence="4">
    <location>
        <position position="114"/>
    </location>
</feature>
<dbReference type="AlphaFoldDB" id="A0A9P4UW53"/>
<sequence length="114" mass="12384">AQNKAKILEATQAIKNKTFSGPYAAAAHFNVSRHTLSRRMAGGLSHAQAAASQQILSNTEEKSLIRWITRYTAAGTPISPSLLLEMAELLRARRVRRDSGSEAVTKTTTPIGHE</sequence>
<feature type="non-terminal residue" evidence="4">
    <location>
        <position position="1"/>
    </location>
</feature>
<organism evidence="4 5">
    <name type="scientific">Polyplosphaeria fusca</name>
    <dbReference type="NCBI Taxonomy" id="682080"/>
    <lineage>
        <taxon>Eukaryota</taxon>
        <taxon>Fungi</taxon>
        <taxon>Dikarya</taxon>
        <taxon>Ascomycota</taxon>
        <taxon>Pezizomycotina</taxon>
        <taxon>Dothideomycetes</taxon>
        <taxon>Pleosporomycetidae</taxon>
        <taxon>Pleosporales</taxon>
        <taxon>Tetraplosphaeriaceae</taxon>
        <taxon>Polyplosphaeria</taxon>
    </lineage>
</organism>
<evidence type="ECO:0000313" key="4">
    <source>
        <dbReference type="EMBL" id="KAF2726810.1"/>
    </source>
</evidence>
<feature type="domain" description="HTH CENPB-type" evidence="3">
    <location>
        <begin position="59"/>
        <end position="93"/>
    </location>
</feature>
<accession>A0A9P4UW53</accession>
<dbReference type="Pfam" id="PF03221">
    <property type="entry name" value="HTH_Tnp_Tc5"/>
    <property type="match status" value="1"/>
</dbReference>
<dbReference type="OrthoDB" id="3439594at2759"/>
<evidence type="ECO:0000313" key="5">
    <source>
        <dbReference type="Proteomes" id="UP000799444"/>
    </source>
</evidence>
<protein>
    <recommendedName>
        <fullName evidence="3">HTH CENPB-type domain-containing protein</fullName>
    </recommendedName>
</protein>
<feature type="region of interest" description="Disordered" evidence="2">
    <location>
        <begin position="95"/>
        <end position="114"/>
    </location>
</feature>
<evidence type="ECO:0000259" key="3">
    <source>
        <dbReference type="Pfam" id="PF03221"/>
    </source>
</evidence>
<keyword evidence="1" id="KW-0238">DNA-binding</keyword>
<evidence type="ECO:0000256" key="2">
    <source>
        <dbReference type="SAM" id="MobiDB-lite"/>
    </source>
</evidence>
<dbReference type="InterPro" id="IPR006600">
    <property type="entry name" value="HTH_CenpB_DNA-bd_dom"/>
</dbReference>
<evidence type="ECO:0000256" key="1">
    <source>
        <dbReference type="ARBA" id="ARBA00023125"/>
    </source>
</evidence>
<keyword evidence="5" id="KW-1185">Reference proteome</keyword>
<reference evidence="4" key="1">
    <citation type="journal article" date="2020" name="Stud. Mycol.">
        <title>101 Dothideomycetes genomes: a test case for predicting lifestyles and emergence of pathogens.</title>
        <authorList>
            <person name="Haridas S."/>
            <person name="Albert R."/>
            <person name="Binder M."/>
            <person name="Bloem J."/>
            <person name="Labutti K."/>
            <person name="Salamov A."/>
            <person name="Andreopoulos B."/>
            <person name="Baker S."/>
            <person name="Barry K."/>
            <person name="Bills G."/>
            <person name="Bluhm B."/>
            <person name="Cannon C."/>
            <person name="Castanera R."/>
            <person name="Culley D."/>
            <person name="Daum C."/>
            <person name="Ezra D."/>
            <person name="Gonzalez J."/>
            <person name="Henrissat B."/>
            <person name="Kuo A."/>
            <person name="Liang C."/>
            <person name="Lipzen A."/>
            <person name="Lutzoni F."/>
            <person name="Magnuson J."/>
            <person name="Mondo S."/>
            <person name="Nolan M."/>
            <person name="Ohm R."/>
            <person name="Pangilinan J."/>
            <person name="Park H.-J."/>
            <person name="Ramirez L."/>
            <person name="Alfaro M."/>
            <person name="Sun H."/>
            <person name="Tritt A."/>
            <person name="Yoshinaga Y."/>
            <person name="Zwiers L.-H."/>
            <person name="Turgeon B."/>
            <person name="Goodwin S."/>
            <person name="Spatafora J."/>
            <person name="Crous P."/>
            <person name="Grigoriev I."/>
        </authorList>
    </citation>
    <scope>NUCLEOTIDE SEQUENCE</scope>
    <source>
        <strain evidence="4">CBS 125425</strain>
    </source>
</reference>
<comment type="caution">
    <text evidence="4">The sequence shown here is derived from an EMBL/GenBank/DDBJ whole genome shotgun (WGS) entry which is preliminary data.</text>
</comment>
<name>A0A9P4UW53_9PLEO</name>
<dbReference type="EMBL" id="ML996387">
    <property type="protein sequence ID" value="KAF2726810.1"/>
    <property type="molecule type" value="Genomic_DNA"/>
</dbReference>
<gene>
    <name evidence="4" type="ORF">EJ04DRAFT_394316</name>
</gene>
<dbReference type="Proteomes" id="UP000799444">
    <property type="component" value="Unassembled WGS sequence"/>
</dbReference>
<feature type="compositionally biased region" description="Polar residues" evidence="2">
    <location>
        <begin position="102"/>
        <end position="114"/>
    </location>
</feature>